<sequence>MMASASMNVTATRSSRAFSWATPISALLLRLPWGRKIPAVVAIGGDDPIKRRGTEDPVKRPKSVVDFGCGIGGSSRYLARKYGAQCQGITLSPVQAQRAQALAAWCC</sequence>
<dbReference type="InterPro" id="IPR029063">
    <property type="entry name" value="SAM-dependent_MTases_sf"/>
</dbReference>
<dbReference type="AlphaFoldDB" id="A0A5J5AS81"/>
<name>A0A5J5AS81_9ASTE</name>
<dbReference type="OrthoDB" id="1724574at2759"/>
<keyword evidence="2" id="KW-1185">Reference proteome</keyword>
<protein>
    <recommendedName>
        <fullName evidence="3">Methyltransferase type 11 domain-containing protein</fullName>
    </recommendedName>
</protein>
<dbReference type="SUPFAM" id="SSF53335">
    <property type="entry name" value="S-adenosyl-L-methionine-dependent methyltransferases"/>
    <property type="match status" value="1"/>
</dbReference>
<evidence type="ECO:0000313" key="2">
    <source>
        <dbReference type="Proteomes" id="UP000325577"/>
    </source>
</evidence>
<dbReference type="Proteomes" id="UP000325577">
    <property type="component" value="Linkage Group LG18"/>
</dbReference>
<dbReference type="EMBL" id="CM018041">
    <property type="protein sequence ID" value="KAA8533440.1"/>
    <property type="molecule type" value="Genomic_DNA"/>
</dbReference>
<proteinExistence type="predicted"/>
<evidence type="ECO:0000313" key="1">
    <source>
        <dbReference type="EMBL" id="KAA8533440.1"/>
    </source>
</evidence>
<accession>A0A5J5AS81</accession>
<gene>
    <name evidence="1" type="ORF">F0562_031126</name>
</gene>
<dbReference type="Gene3D" id="3.40.50.150">
    <property type="entry name" value="Vaccinia Virus protein VP39"/>
    <property type="match status" value="1"/>
</dbReference>
<reference evidence="1 2" key="1">
    <citation type="submission" date="2019-09" db="EMBL/GenBank/DDBJ databases">
        <title>A chromosome-level genome assembly of the Chinese tupelo Nyssa sinensis.</title>
        <authorList>
            <person name="Yang X."/>
            <person name="Kang M."/>
            <person name="Yang Y."/>
            <person name="Xiong H."/>
            <person name="Wang M."/>
            <person name="Zhang Z."/>
            <person name="Wang Z."/>
            <person name="Wu H."/>
            <person name="Ma T."/>
            <person name="Liu J."/>
            <person name="Xi Z."/>
        </authorList>
    </citation>
    <scope>NUCLEOTIDE SEQUENCE [LARGE SCALE GENOMIC DNA]</scope>
    <source>
        <strain evidence="1">J267</strain>
        <tissue evidence="1">Leaf</tissue>
    </source>
</reference>
<organism evidence="1 2">
    <name type="scientific">Nyssa sinensis</name>
    <dbReference type="NCBI Taxonomy" id="561372"/>
    <lineage>
        <taxon>Eukaryota</taxon>
        <taxon>Viridiplantae</taxon>
        <taxon>Streptophyta</taxon>
        <taxon>Embryophyta</taxon>
        <taxon>Tracheophyta</taxon>
        <taxon>Spermatophyta</taxon>
        <taxon>Magnoliopsida</taxon>
        <taxon>eudicotyledons</taxon>
        <taxon>Gunneridae</taxon>
        <taxon>Pentapetalae</taxon>
        <taxon>asterids</taxon>
        <taxon>Cornales</taxon>
        <taxon>Nyssaceae</taxon>
        <taxon>Nyssa</taxon>
    </lineage>
</organism>
<evidence type="ECO:0008006" key="3">
    <source>
        <dbReference type="Google" id="ProtNLM"/>
    </source>
</evidence>